<dbReference type="EMBL" id="CP011043">
    <property type="protein sequence ID" value="AJW78555.1"/>
    <property type="molecule type" value="Genomic_DNA"/>
</dbReference>
<evidence type="ECO:0000313" key="4">
    <source>
        <dbReference type="Proteomes" id="UP000266634"/>
    </source>
</evidence>
<dbReference type="GO" id="GO:0005524">
    <property type="term" value="F:ATP binding"/>
    <property type="evidence" value="ECO:0007669"/>
    <property type="project" value="UniProtKB-KW"/>
</dbReference>
<organism evidence="1 3">
    <name type="scientific">Clavibacter michiganensis subsp. insidiosus</name>
    <dbReference type="NCBI Taxonomy" id="33014"/>
    <lineage>
        <taxon>Bacteria</taxon>
        <taxon>Bacillati</taxon>
        <taxon>Actinomycetota</taxon>
        <taxon>Actinomycetes</taxon>
        <taxon>Micrococcales</taxon>
        <taxon>Microbacteriaceae</taxon>
        <taxon>Clavibacter</taxon>
    </lineage>
</organism>
<reference evidence="1 3" key="1">
    <citation type="journal article" date="2015" name="Genome Announc.">
        <title>Complete Genome Sequence of Clavibacter michiganensis subsp. insidiosus R1-1 Using PacBio Single-Molecule Real-Time Technology.</title>
        <authorList>
            <person name="Lu Y."/>
            <person name="Samac D.A."/>
            <person name="Glazebrook J."/>
            <person name="Ishimaru C.A."/>
        </authorList>
    </citation>
    <scope>NUCLEOTIDE SEQUENCE [LARGE SCALE GENOMIC DNA]</scope>
    <source>
        <strain evidence="1 3">R1-1</strain>
    </source>
</reference>
<protein>
    <submittedName>
        <fullName evidence="1">ATP-binding protein</fullName>
    </submittedName>
    <submittedName>
        <fullName evidence="2">DUF3107 domain-containing protein</fullName>
    </submittedName>
</protein>
<dbReference type="RefSeq" id="WP_012037881.1">
    <property type="nucleotide sequence ID" value="NZ_CP011043.1"/>
</dbReference>
<dbReference type="Pfam" id="PF11305">
    <property type="entry name" value="DUF3107"/>
    <property type="match status" value="1"/>
</dbReference>
<reference evidence="2 4" key="2">
    <citation type="submission" date="2018-08" db="EMBL/GenBank/DDBJ databases">
        <title>Genome Sequence of Clavibacter michiganensis Subspecies type strains, and the Atypical Peach-Colored Strains Isolated from Tomato.</title>
        <authorList>
            <person name="Osdaghi E."/>
            <person name="Portier P."/>
            <person name="Briand M."/>
            <person name="Jacques M.-A."/>
        </authorList>
    </citation>
    <scope>NUCLEOTIDE SEQUENCE [LARGE SCALE GENOMIC DNA]</scope>
    <source>
        <strain evidence="2 4">CFBP 6488</strain>
    </source>
</reference>
<dbReference type="HOGENOM" id="CLU_168842_0_0_11"/>
<gene>
    <name evidence="2" type="ORF">DZF93_17985</name>
    <name evidence="1" type="ORF">VO01_04895</name>
</gene>
<dbReference type="KEGG" id="cmh:VO01_04895"/>
<dbReference type="EMBL" id="QWEA01001263">
    <property type="protein sequence ID" value="RIJ03309.1"/>
    <property type="molecule type" value="Genomic_DNA"/>
</dbReference>
<sequence>MEIRIGLVNTARELSFTTKQTPEEVQRTVTDAVRDSSPFISFTDDKGATHLAVTAHLAYVELGSADAPRIGFVR</sequence>
<keyword evidence="1" id="KW-0547">Nucleotide-binding</keyword>
<dbReference type="InterPro" id="IPR021456">
    <property type="entry name" value="DUF3107"/>
</dbReference>
<dbReference type="Proteomes" id="UP000032604">
    <property type="component" value="Chromosome"/>
</dbReference>
<dbReference type="AlphaFoldDB" id="A0A0D5CGY7"/>
<dbReference type="Proteomes" id="UP000266634">
    <property type="component" value="Unassembled WGS sequence"/>
</dbReference>
<dbReference type="GeneID" id="92947164"/>
<evidence type="ECO:0000313" key="2">
    <source>
        <dbReference type="EMBL" id="RIJ03309.1"/>
    </source>
</evidence>
<accession>A0A0D5CGY7</accession>
<evidence type="ECO:0000313" key="3">
    <source>
        <dbReference type="Proteomes" id="UP000032604"/>
    </source>
</evidence>
<dbReference type="OrthoDB" id="3268468at2"/>
<proteinExistence type="predicted"/>
<dbReference type="PATRIC" id="fig|33014.5.peg.1022"/>
<keyword evidence="1" id="KW-0067">ATP-binding</keyword>
<evidence type="ECO:0000313" key="1">
    <source>
        <dbReference type="EMBL" id="AJW78555.1"/>
    </source>
</evidence>
<name>A0A0D5CGY7_9MICO</name>